<keyword evidence="4" id="KW-1133">Transmembrane helix</keyword>
<evidence type="ECO:0000256" key="4">
    <source>
        <dbReference type="SAM" id="Phobius"/>
    </source>
</evidence>
<evidence type="ECO:0000313" key="7">
    <source>
        <dbReference type="EMBL" id="AWB25031.1"/>
    </source>
</evidence>
<dbReference type="GO" id="GO:0006935">
    <property type="term" value="P:chemotaxis"/>
    <property type="evidence" value="ECO:0007669"/>
    <property type="project" value="InterPro"/>
</dbReference>
<dbReference type="InterPro" id="IPR004089">
    <property type="entry name" value="MCPsignal_dom"/>
</dbReference>
<evidence type="ECO:0000256" key="2">
    <source>
        <dbReference type="ARBA" id="ARBA00029447"/>
    </source>
</evidence>
<dbReference type="PANTHER" id="PTHR32089:SF112">
    <property type="entry name" value="LYSOZYME-LIKE PROTEIN-RELATED"/>
    <property type="match status" value="1"/>
</dbReference>
<keyword evidence="4" id="KW-0812">Transmembrane</keyword>
<dbReference type="PRINTS" id="PR00260">
    <property type="entry name" value="CHEMTRNSDUCR"/>
</dbReference>
<dbReference type="InterPro" id="IPR003660">
    <property type="entry name" value="HAMP_dom"/>
</dbReference>
<accession>A0A2R4WU07</accession>
<dbReference type="PROSITE" id="PS50885">
    <property type="entry name" value="HAMP"/>
    <property type="match status" value="1"/>
</dbReference>
<dbReference type="OrthoDB" id="3378718at2"/>
<dbReference type="KEGG" id="mee:DA075_22715"/>
<dbReference type="Gene3D" id="1.10.8.500">
    <property type="entry name" value="HAMP domain in histidine kinase"/>
    <property type="match status" value="1"/>
</dbReference>
<dbReference type="SMART" id="SM00304">
    <property type="entry name" value="HAMP"/>
    <property type="match status" value="1"/>
</dbReference>
<feature type="domain" description="Methyl-accepting transducer" evidence="5">
    <location>
        <begin position="273"/>
        <end position="523"/>
    </location>
</feature>
<dbReference type="Proteomes" id="UP000244755">
    <property type="component" value="Chromosome 1"/>
</dbReference>
<feature type="transmembrane region" description="Helical" evidence="4">
    <location>
        <begin position="173"/>
        <end position="193"/>
    </location>
</feature>
<dbReference type="GO" id="GO:0004888">
    <property type="term" value="F:transmembrane signaling receptor activity"/>
    <property type="evidence" value="ECO:0007669"/>
    <property type="project" value="InterPro"/>
</dbReference>
<evidence type="ECO:0000313" key="8">
    <source>
        <dbReference type="Proteomes" id="UP000244755"/>
    </source>
</evidence>
<sequence>MGSVGGIAVTTAADVTRDLAAIDGRAHRWMQIAAAAGELRDIGGRLAGLLQNFVVLRKPVTPAQRIEFWTFQGRVDQLLAGLGKAAADPTADTEVAVAMEGMRSGYVRVFSDLEKELLPHFDTGAFPLDGVGYRDRAVPMWPPILRLRDAIFDRAAAILAERRAEAEGGLRQALAGFAATVAVGIGVLVLAMVRVIRPLTGMAQAIGRVAQGDLAVAIPGAGRRDEIGAIAGAVAVFKDSLIRNRALEAEASTTRAGEESRRRSDLHRIADRLEGAVSAVVGGVAQAATEMQETAHAMAASAARTVDQSHAVAATAGQTAANVHTVAAAAEELGSSIAEISRQVDGSADLVRVAAAEAAQTVSLVQDLSGAAARVGDVVALISSIASQTNLLALNATIEAARAGPAGRGFAVVAAEVKELAGQTAKATEEITSQISAIQTSTGRAVGAIDGITARIGEISGVASAIAASVQQQGAATQEIVRNVAEAASGTGEVTSTIGTVAQTSEETGSAAAQVLASASAMARRTEQLTGEVAQFLATIRAA</sequence>
<keyword evidence="8" id="KW-1185">Reference proteome</keyword>
<dbReference type="GO" id="GO:0016020">
    <property type="term" value="C:membrane"/>
    <property type="evidence" value="ECO:0007669"/>
    <property type="project" value="InterPro"/>
</dbReference>
<dbReference type="PROSITE" id="PS50111">
    <property type="entry name" value="CHEMOTAXIS_TRANSDUC_2"/>
    <property type="match status" value="1"/>
</dbReference>
<keyword evidence="1 3" id="KW-0807">Transducer</keyword>
<dbReference type="InterPro" id="IPR004090">
    <property type="entry name" value="Chemotax_Me-accpt_rcpt"/>
</dbReference>
<evidence type="ECO:0000259" key="6">
    <source>
        <dbReference type="PROSITE" id="PS50885"/>
    </source>
</evidence>
<proteinExistence type="inferred from homology"/>
<dbReference type="GO" id="GO:0007165">
    <property type="term" value="P:signal transduction"/>
    <property type="evidence" value="ECO:0007669"/>
    <property type="project" value="UniProtKB-KW"/>
</dbReference>
<evidence type="ECO:0000256" key="1">
    <source>
        <dbReference type="ARBA" id="ARBA00023224"/>
    </source>
</evidence>
<gene>
    <name evidence="7" type="ORF">DA075_22715</name>
</gene>
<name>A0A2R4WU07_9HYPH</name>
<organism evidence="7 8">
    <name type="scientific">Methylobacterium currus</name>
    <dbReference type="NCBI Taxonomy" id="2051553"/>
    <lineage>
        <taxon>Bacteria</taxon>
        <taxon>Pseudomonadati</taxon>
        <taxon>Pseudomonadota</taxon>
        <taxon>Alphaproteobacteria</taxon>
        <taxon>Hyphomicrobiales</taxon>
        <taxon>Methylobacteriaceae</taxon>
        <taxon>Methylobacterium</taxon>
    </lineage>
</organism>
<comment type="similarity">
    <text evidence="2">Belongs to the methyl-accepting chemotaxis (MCP) protein family.</text>
</comment>
<evidence type="ECO:0000259" key="5">
    <source>
        <dbReference type="PROSITE" id="PS50111"/>
    </source>
</evidence>
<keyword evidence="4" id="KW-0472">Membrane</keyword>
<dbReference type="PANTHER" id="PTHR32089">
    <property type="entry name" value="METHYL-ACCEPTING CHEMOTAXIS PROTEIN MCPB"/>
    <property type="match status" value="1"/>
</dbReference>
<evidence type="ECO:0000256" key="3">
    <source>
        <dbReference type="PROSITE-ProRule" id="PRU00284"/>
    </source>
</evidence>
<dbReference type="EMBL" id="CP028843">
    <property type="protein sequence ID" value="AWB25031.1"/>
    <property type="molecule type" value="Genomic_DNA"/>
</dbReference>
<dbReference type="Gene3D" id="1.10.287.950">
    <property type="entry name" value="Methyl-accepting chemotaxis protein"/>
    <property type="match status" value="1"/>
</dbReference>
<protein>
    <submittedName>
        <fullName evidence="7">Methyl-accepting chemotaxis protein</fullName>
    </submittedName>
</protein>
<dbReference type="Pfam" id="PF00015">
    <property type="entry name" value="MCPsignal"/>
    <property type="match status" value="1"/>
</dbReference>
<dbReference type="SMART" id="SM00283">
    <property type="entry name" value="MA"/>
    <property type="match status" value="1"/>
</dbReference>
<dbReference type="SUPFAM" id="SSF58104">
    <property type="entry name" value="Methyl-accepting chemotaxis protein (MCP) signaling domain"/>
    <property type="match status" value="1"/>
</dbReference>
<feature type="domain" description="HAMP" evidence="6">
    <location>
        <begin position="193"/>
        <end position="246"/>
    </location>
</feature>
<dbReference type="AlphaFoldDB" id="A0A2R4WU07"/>
<dbReference type="CDD" id="cd06225">
    <property type="entry name" value="HAMP"/>
    <property type="match status" value="1"/>
</dbReference>
<dbReference type="Pfam" id="PF00672">
    <property type="entry name" value="HAMP"/>
    <property type="match status" value="1"/>
</dbReference>
<reference evidence="7 8" key="1">
    <citation type="submission" date="2018-04" db="EMBL/GenBank/DDBJ databases">
        <title>Methylobacterium sp. PR1016A genome.</title>
        <authorList>
            <person name="Park W."/>
        </authorList>
    </citation>
    <scope>NUCLEOTIDE SEQUENCE [LARGE SCALE GENOMIC DNA]</scope>
    <source>
        <strain evidence="7 8">PR1016A</strain>
    </source>
</reference>